<dbReference type="Pfam" id="PF11951">
    <property type="entry name" value="Fungal_trans_2"/>
    <property type="match status" value="1"/>
</dbReference>
<gene>
    <name evidence="5" type="ORF">CC85DRAFT_294000</name>
</gene>
<feature type="domain" description="Zn(2)-C6 fungal-type" evidence="4">
    <location>
        <begin position="447"/>
        <end position="477"/>
    </location>
</feature>
<dbReference type="InterPro" id="IPR036264">
    <property type="entry name" value="Bact_exopeptidase_dim_dom"/>
</dbReference>
<dbReference type="GO" id="GO:0016813">
    <property type="term" value="F:hydrolase activity, acting on carbon-nitrogen (but not peptide) bonds, in linear amidines"/>
    <property type="evidence" value="ECO:0007669"/>
    <property type="project" value="InterPro"/>
</dbReference>
<dbReference type="SUPFAM" id="SSF57701">
    <property type="entry name" value="Zn2/Cys6 DNA-binding domain"/>
    <property type="match status" value="1"/>
</dbReference>
<organism evidence="5 6">
    <name type="scientific">Cutaneotrichosporon oleaginosum</name>
    <dbReference type="NCBI Taxonomy" id="879819"/>
    <lineage>
        <taxon>Eukaryota</taxon>
        <taxon>Fungi</taxon>
        <taxon>Dikarya</taxon>
        <taxon>Basidiomycota</taxon>
        <taxon>Agaricomycotina</taxon>
        <taxon>Tremellomycetes</taxon>
        <taxon>Trichosporonales</taxon>
        <taxon>Trichosporonaceae</taxon>
        <taxon>Cutaneotrichosporon</taxon>
    </lineage>
</organism>
<name>A0A0J0XDJ1_9TREE</name>
<dbReference type="Pfam" id="PF07687">
    <property type="entry name" value="M20_dimer"/>
    <property type="match status" value="1"/>
</dbReference>
<dbReference type="Gene3D" id="4.10.240.10">
    <property type="entry name" value="Zn(2)-C6 fungal-type DNA-binding domain"/>
    <property type="match status" value="1"/>
</dbReference>
<dbReference type="Proteomes" id="UP000053611">
    <property type="component" value="Unassembled WGS sequence"/>
</dbReference>
<dbReference type="PANTHER" id="PTHR32494:SF5">
    <property type="entry name" value="ALLANTOATE AMIDOHYDROLASE"/>
    <property type="match status" value="1"/>
</dbReference>
<dbReference type="Pfam" id="PF00172">
    <property type="entry name" value="Zn_clus"/>
    <property type="match status" value="1"/>
</dbReference>
<dbReference type="SUPFAM" id="SSF53187">
    <property type="entry name" value="Zn-dependent exopeptidases"/>
    <property type="match status" value="1"/>
</dbReference>
<reference evidence="5 6" key="1">
    <citation type="submission" date="2015-03" db="EMBL/GenBank/DDBJ databases">
        <title>Genomics and transcriptomics of the oil-accumulating basidiomycete yeast T. oleaginosus allow insights into substrate utilization and the diverse evolutionary trajectories of mating systems in fungi.</title>
        <authorList>
            <consortium name="DOE Joint Genome Institute"/>
            <person name="Kourist R."/>
            <person name="Kracht O."/>
            <person name="Bracharz F."/>
            <person name="Lipzen A."/>
            <person name="Nolan M."/>
            <person name="Ohm R."/>
            <person name="Grigoriev I."/>
            <person name="Sun S."/>
            <person name="Heitman J."/>
            <person name="Bruck T."/>
            <person name="Nowrousian M."/>
        </authorList>
    </citation>
    <scope>NUCLEOTIDE SEQUENCE [LARGE SCALE GENOMIC DNA]</scope>
    <source>
        <strain evidence="5 6">IBC0246</strain>
    </source>
</reference>
<evidence type="ECO:0000313" key="6">
    <source>
        <dbReference type="Proteomes" id="UP000053611"/>
    </source>
</evidence>
<dbReference type="GO" id="GO:0008270">
    <property type="term" value="F:zinc ion binding"/>
    <property type="evidence" value="ECO:0007669"/>
    <property type="project" value="InterPro"/>
</dbReference>
<dbReference type="EMBL" id="KQ087269">
    <property type="protein sequence ID" value="KLT39137.1"/>
    <property type="molecule type" value="Genomic_DNA"/>
</dbReference>
<dbReference type="CDD" id="cd00067">
    <property type="entry name" value="GAL4"/>
    <property type="match status" value="1"/>
</dbReference>
<dbReference type="GO" id="GO:0000981">
    <property type="term" value="F:DNA-binding transcription factor activity, RNA polymerase II-specific"/>
    <property type="evidence" value="ECO:0007669"/>
    <property type="project" value="InterPro"/>
</dbReference>
<dbReference type="STRING" id="879819.A0A0J0XDJ1"/>
<accession>A0A0J0XDJ1</accession>
<dbReference type="InterPro" id="IPR010158">
    <property type="entry name" value="Amidase_Cbmase"/>
</dbReference>
<dbReference type="PROSITE" id="PS50048">
    <property type="entry name" value="ZN2_CY6_FUNGAL_2"/>
    <property type="match status" value="1"/>
</dbReference>
<evidence type="ECO:0000256" key="1">
    <source>
        <dbReference type="ARBA" id="ARBA00006247"/>
    </source>
</evidence>
<dbReference type="AlphaFoldDB" id="A0A0J0XDJ1"/>
<keyword evidence="6" id="KW-1185">Reference proteome</keyword>
<dbReference type="GeneID" id="28985494"/>
<feature type="compositionally biased region" description="Polar residues" evidence="3">
    <location>
        <begin position="544"/>
        <end position="553"/>
    </location>
</feature>
<dbReference type="Gene3D" id="3.40.630.10">
    <property type="entry name" value="Zn peptidases"/>
    <property type="match status" value="1"/>
</dbReference>
<feature type="compositionally biased region" description="Low complexity" evidence="3">
    <location>
        <begin position="582"/>
        <end position="601"/>
    </location>
</feature>
<dbReference type="PROSITE" id="PS00463">
    <property type="entry name" value="ZN2_CY6_FUNGAL_1"/>
    <property type="match status" value="1"/>
</dbReference>
<evidence type="ECO:0000259" key="4">
    <source>
        <dbReference type="PROSITE" id="PS50048"/>
    </source>
</evidence>
<dbReference type="Pfam" id="PF01546">
    <property type="entry name" value="Peptidase_M20"/>
    <property type="match status" value="1"/>
</dbReference>
<dbReference type="PANTHER" id="PTHR32494">
    <property type="entry name" value="ALLANTOATE DEIMINASE-RELATED"/>
    <property type="match status" value="1"/>
</dbReference>
<dbReference type="InterPro" id="IPR001138">
    <property type="entry name" value="Zn2Cys6_DnaBD"/>
</dbReference>
<dbReference type="NCBIfam" id="TIGR01879">
    <property type="entry name" value="hydantase"/>
    <property type="match status" value="1"/>
</dbReference>
<proteinExistence type="inferred from homology"/>
<dbReference type="SMART" id="SM00066">
    <property type="entry name" value="GAL4"/>
    <property type="match status" value="1"/>
</dbReference>
<dbReference type="CDD" id="cd03884">
    <property type="entry name" value="M20_bAS"/>
    <property type="match status" value="1"/>
</dbReference>
<dbReference type="InterPro" id="IPR002933">
    <property type="entry name" value="Peptidase_M20"/>
</dbReference>
<comment type="similarity">
    <text evidence="1">Belongs to the peptidase M20A family.</text>
</comment>
<dbReference type="InterPro" id="IPR036864">
    <property type="entry name" value="Zn2-C6_fun-type_DNA-bd_sf"/>
</dbReference>
<evidence type="ECO:0000313" key="5">
    <source>
        <dbReference type="EMBL" id="KLT39137.1"/>
    </source>
</evidence>
<dbReference type="OrthoDB" id="4676at2759"/>
<dbReference type="Gene3D" id="3.30.70.360">
    <property type="match status" value="1"/>
</dbReference>
<dbReference type="SUPFAM" id="SSF55031">
    <property type="entry name" value="Bacterial exopeptidase dimerisation domain"/>
    <property type="match status" value="1"/>
</dbReference>
<sequence>MTKTIYQPGDLRVDAKRLNATLHETCEIGAAHRWGPGEIETGMCRLALSDEDKQVRDWFTAELKRLGCKVVVDAMGNMFGIRPGKKEGAPTAMGSHLDTQPTGGRYDGIIGVMAAIEVLRVLKDNNIETEYPVAAVTWTNEEGARFPTSMFGSGVWADVLPLEQSYALADIHNPQATVKSELERIGYLGDVPCSYKDTELGAHFELHIEQGPILEREEKKVGVVIGGQGYRWFDMVVKGRDSHAGTTPLDMRSDAMLVAARIIAAANDVAVKHDGLATTGIISLEPGSINTVAKTVKFSMDIRHMDDDKLDELEKDLRARADEICRSAARGCTVEWNKLSAFPVTKFHPSCVGAIRAAAESAVGQDRVRDIYSGAGHDSCQTALHCPTGMIFVPCKDGLSHNPEEWCTAEDLYAAAPDHPSHTTPLSYDHETYMGATRQTRGRSRTGCNQCRRDRKKCDEVRPVCGRCMNRRTACDFDRPFGASVGNRRRSNMSSALSDTSYDDGPTPSPSGHPMSGMRTGATMSMGPGPMWATTPRADEHRVSMSSMGSTPQHRGGYPNAASGPSGPSGSGMHGFNSDDFSSAVPGASTSSSSNVPSIPADMPPPMGMPVSPFDQIDLGVGDEFISFDDLLKDLFGASMPDMTTGMAYITAHAQESLTSERTEPSHSPNVEPHSVQQRFNAPLDTRAALRGTVPQAALETLSDTDARLIHHFVDVQSTISIAIELDTHDNPFVKHFVPVALSSTLRGNNDDNPALHAIKATAATHRANLMDSTRTEGSGVWRDLAHSCRKRAYTLIASKMDGFARAAPEERERILGAFAQLVGLAVVDGNTRLLPGLYAAFSVALRSLNHPTEHEQFFVLLASMWQTMFNFSIGVVLGRPMLKPLVDSLPTRPRSSDVDNVFAAPYERAEDFMRVYALLEQARRHDTASVLAAQLEADELITTLGHRLEHDMSRYASLPGQARRVAIGSLLANAALRVLLLRHVFQYANELAPC</sequence>
<keyword evidence="2" id="KW-0378">Hydrolase</keyword>
<evidence type="ECO:0000256" key="2">
    <source>
        <dbReference type="ARBA" id="ARBA00022801"/>
    </source>
</evidence>
<protein>
    <submittedName>
        <fullName evidence="5">Amidase</fullName>
    </submittedName>
</protein>
<dbReference type="InterPro" id="IPR021858">
    <property type="entry name" value="Fun_TF"/>
</dbReference>
<evidence type="ECO:0000256" key="3">
    <source>
        <dbReference type="SAM" id="MobiDB-lite"/>
    </source>
</evidence>
<feature type="region of interest" description="Disordered" evidence="3">
    <location>
        <begin position="479"/>
        <end position="610"/>
    </location>
</feature>
<dbReference type="InterPro" id="IPR011650">
    <property type="entry name" value="Peptidase_M20_dimer"/>
</dbReference>